<accession>A0A6V7RRH0</accession>
<organism evidence="1 3">
    <name type="scientific">Jeotgalicoccus coquinae</name>
    <dbReference type="NCBI Taxonomy" id="709509"/>
    <lineage>
        <taxon>Bacteria</taxon>
        <taxon>Bacillati</taxon>
        <taxon>Bacillota</taxon>
        <taxon>Bacilli</taxon>
        <taxon>Bacillales</taxon>
        <taxon>Staphylococcaceae</taxon>
        <taxon>Jeotgalicoccus</taxon>
    </lineage>
</organism>
<evidence type="ECO:0000313" key="2">
    <source>
        <dbReference type="EMBL" id="MBB6424204.1"/>
    </source>
</evidence>
<dbReference type="Proteomes" id="UP000534001">
    <property type="component" value="Unassembled WGS sequence"/>
</dbReference>
<keyword evidence="4" id="KW-1185">Reference proteome</keyword>
<dbReference type="Proteomes" id="UP000545588">
    <property type="component" value="Unassembled WGS sequence"/>
</dbReference>
<evidence type="ECO:0000313" key="4">
    <source>
        <dbReference type="Proteomes" id="UP000545588"/>
    </source>
</evidence>
<dbReference type="InterPro" id="IPR023393">
    <property type="entry name" value="START-like_dom_sf"/>
</dbReference>
<dbReference type="EMBL" id="CAJEWA010000007">
    <property type="protein sequence ID" value="CAD2081525.1"/>
    <property type="molecule type" value="Genomic_DNA"/>
</dbReference>
<protein>
    <submittedName>
        <fullName evidence="1">Polyketide cyclase / dehydrase and lipid transport</fullName>
    </submittedName>
</protein>
<evidence type="ECO:0000313" key="1">
    <source>
        <dbReference type="EMBL" id="CAD2081525.1"/>
    </source>
</evidence>
<dbReference type="AlphaFoldDB" id="A0A6V7RRH0"/>
<evidence type="ECO:0000313" key="3">
    <source>
        <dbReference type="Proteomes" id="UP000534001"/>
    </source>
</evidence>
<reference evidence="2 4" key="2">
    <citation type="submission" date="2020-08" db="EMBL/GenBank/DDBJ databases">
        <title>Genomic Encyclopedia of Type Strains, Phase IV (KMG-IV): sequencing the most valuable type-strain genomes for metagenomic binning, comparative biology and taxonomic classification.</title>
        <authorList>
            <person name="Goeker M."/>
        </authorList>
    </citation>
    <scope>NUCLEOTIDE SEQUENCE [LARGE SCALE GENOMIC DNA]</scope>
    <source>
        <strain evidence="2 4">DSM 22419</strain>
    </source>
</reference>
<comment type="caution">
    <text evidence="1">The sequence shown here is derived from an EMBL/GenBank/DDBJ whole genome shotgun (WGS) entry which is preliminary data.</text>
</comment>
<proteinExistence type="predicted"/>
<dbReference type="Gene3D" id="3.30.530.20">
    <property type="match status" value="1"/>
</dbReference>
<reference evidence="1 3" key="1">
    <citation type="submission" date="2020-07" db="EMBL/GenBank/DDBJ databases">
        <authorList>
            <person name="Criscuolo A."/>
        </authorList>
    </citation>
    <scope>NUCLEOTIDE SEQUENCE [LARGE SCALE GENOMIC DNA]</scope>
    <source>
        <strain evidence="1">CIP111751</strain>
    </source>
</reference>
<name>A0A6V7RRH0_9STAP</name>
<dbReference type="RefSeq" id="WP_184284555.1">
    <property type="nucleotide sequence ID" value="NZ_BMCO01000004.1"/>
</dbReference>
<dbReference type="EMBL" id="JACHFF010000004">
    <property type="protein sequence ID" value="MBB6424204.1"/>
    <property type="molecule type" value="Genomic_DNA"/>
</dbReference>
<gene>
    <name evidence="2" type="ORF">HNR41_002190</name>
    <name evidence="1" type="ORF">JEOCOQ751_01995</name>
</gene>
<sequence>MELQLYFYHQEIDKTPAEIFRTIDSDEALLKGIEKLTDIEYIGGALNSREAGTRGILRYGNSPVEIEITSYTKNRRIDLKMEITAGTLITMFNIVPVEDRSEVTISTKLLTDSPATFAVYALKIPRIKKQFNENMKRLDEN</sequence>